<dbReference type="Gene3D" id="3.40.50.2300">
    <property type="match status" value="2"/>
</dbReference>
<comment type="caution">
    <text evidence="6">The sequence shown here is derived from an EMBL/GenBank/DDBJ whole genome shotgun (WGS) entry which is preliminary data.</text>
</comment>
<dbReference type="InterPro" id="IPR028082">
    <property type="entry name" value="Peripla_BP_I"/>
</dbReference>
<dbReference type="Pfam" id="PF00356">
    <property type="entry name" value="LacI"/>
    <property type="match status" value="1"/>
</dbReference>
<dbReference type="SUPFAM" id="SSF47413">
    <property type="entry name" value="lambda repressor-like DNA-binding domains"/>
    <property type="match status" value="1"/>
</dbReference>
<evidence type="ECO:0000313" key="6">
    <source>
        <dbReference type="EMBL" id="MBB3328843.1"/>
    </source>
</evidence>
<dbReference type="InterPro" id="IPR000843">
    <property type="entry name" value="HTH_LacI"/>
</dbReference>
<dbReference type="PANTHER" id="PTHR30146">
    <property type="entry name" value="LACI-RELATED TRANSCRIPTIONAL REPRESSOR"/>
    <property type="match status" value="1"/>
</dbReference>
<feature type="domain" description="HTH lacI-type" evidence="5">
    <location>
        <begin position="15"/>
        <end position="69"/>
    </location>
</feature>
<dbReference type="InterPro" id="IPR010982">
    <property type="entry name" value="Lambda_DNA-bd_dom_sf"/>
</dbReference>
<evidence type="ECO:0000256" key="4">
    <source>
        <dbReference type="SAM" id="MobiDB-lite"/>
    </source>
</evidence>
<keyword evidence="1" id="KW-0805">Transcription regulation</keyword>
<feature type="compositionally biased region" description="Basic and acidic residues" evidence="4">
    <location>
        <begin position="348"/>
        <end position="358"/>
    </location>
</feature>
<dbReference type="SMART" id="SM00354">
    <property type="entry name" value="HTH_LACI"/>
    <property type="match status" value="1"/>
</dbReference>
<protein>
    <submittedName>
        <fullName evidence="6">LacI family transcriptional regulator</fullName>
    </submittedName>
</protein>
<dbReference type="RefSeq" id="WP_183342131.1">
    <property type="nucleotide sequence ID" value="NZ_JACHZG010000004.1"/>
</dbReference>
<evidence type="ECO:0000259" key="5">
    <source>
        <dbReference type="PROSITE" id="PS50932"/>
    </source>
</evidence>
<accession>A0A7W5JYT5</accession>
<dbReference type="Proteomes" id="UP000565572">
    <property type="component" value="Unassembled WGS sequence"/>
</dbReference>
<dbReference type="PANTHER" id="PTHR30146:SF109">
    <property type="entry name" value="HTH-TYPE TRANSCRIPTIONAL REGULATOR GALS"/>
    <property type="match status" value="1"/>
</dbReference>
<reference evidence="6 7" key="1">
    <citation type="submission" date="2020-08" db="EMBL/GenBank/DDBJ databases">
        <title>Sequencing the genomes of 1000 actinobacteria strains.</title>
        <authorList>
            <person name="Klenk H.-P."/>
        </authorList>
    </citation>
    <scope>NUCLEOTIDE SEQUENCE [LARGE SCALE GENOMIC DNA]</scope>
    <source>
        <strain evidence="6 7">DSM 11053</strain>
    </source>
</reference>
<proteinExistence type="predicted"/>
<dbReference type="GO" id="GO:0003700">
    <property type="term" value="F:DNA-binding transcription factor activity"/>
    <property type="evidence" value="ECO:0007669"/>
    <property type="project" value="TreeGrafter"/>
</dbReference>
<evidence type="ECO:0000256" key="3">
    <source>
        <dbReference type="ARBA" id="ARBA00023163"/>
    </source>
</evidence>
<dbReference type="GO" id="GO:0000976">
    <property type="term" value="F:transcription cis-regulatory region binding"/>
    <property type="evidence" value="ECO:0007669"/>
    <property type="project" value="TreeGrafter"/>
</dbReference>
<evidence type="ECO:0000256" key="2">
    <source>
        <dbReference type="ARBA" id="ARBA00023125"/>
    </source>
</evidence>
<dbReference type="Gene3D" id="1.10.260.40">
    <property type="entry name" value="lambda repressor-like DNA-binding domains"/>
    <property type="match status" value="1"/>
</dbReference>
<gene>
    <name evidence="6" type="ORF">FHX39_003836</name>
</gene>
<dbReference type="PROSITE" id="PS50932">
    <property type="entry name" value="HTH_LACI_2"/>
    <property type="match status" value="1"/>
</dbReference>
<name>A0A7W5JYT5_9ACTN</name>
<evidence type="ECO:0000256" key="1">
    <source>
        <dbReference type="ARBA" id="ARBA00023015"/>
    </source>
</evidence>
<dbReference type="InterPro" id="IPR046335">
    <property type="entry name" value="LacI/GalR-like_sensor"/>
</dbReference>
<dbReference type="CDD" id="cd01392">
    <property type="entry name" value="HTH_LacI"/>
    <property type="match status" value="1"/>
</dbReference>
<evidence type="ECO:0000313" key="7">
    <source>
        <dbReference type="Proteomes" id="UP000565572"/>
    </source>
</evidence>
<dbReference type="EMBL" id="JACHZG010000004">
    <property type="protein sequence ID" value="MBB3328843.1"/>
    <property type="molecule type" value="Genomic_DNA"/>
</dbReference>
<keyword evidence="3" id="KW-0804">Transcription</keyword>
<sequence>MSRPPPGGARGPRRISRADVAARANVSHGTVSHVLNHPERVRPDTRARVEAAIAELGFVRDEAARHLRAGYSTTIGLMLLDAWNPSFTEVARGVEERTALGPWTVLMSNTARDTDREQRYLQEYAARRVAGLIVIPNDHADGQAMLPTNVGVPMVVVDRADQGGDTMSIAVDDVLGGRLVAEHLAGLGHRRIAFVGDPDFARPVRSRFEGFAQALRERGVLDLEVLPAPLTIEGGLVVGRQLATRSAAERPTAVAAAVDLLAFGILQSLLAAGVRVPDEMSLAGYDDIPFTAQLSVPLTSLARPHAQMGVDAADLLLRELEGDRPEERHLLRRPELMVRASTGPPPDASERPPRGPTR</sequence>
<organism evidence="6 7">
    <name type="scientific">Microlunatus antarcticus</name>
    <dbReference type="NCBI Taxonomy" id="53388"/>
    <lineage>
        <taxon>Bacteria</taxon>
        <taxon>Bacillati</taxon>
        <taxon>Actinomycetota</taxon>
        <taxon>Actinomycetes</taxon>
        <taxon>Propionibacteriales</taxon>
        <taxon>Propionibacteriaceae</taxon>
        <taxon>Microlunatus</taxon>
    </lineage>
</organism>
<keyword evidence="2" id="KW-0238">DNA-binding</keyword>
<feature type="compositionally biased region" description="Basic and acidic residues" evidence="4">
    <location>
        <begin position="326"/>
        <end position="336"/>
    </location>
</feature>
<keyword evidence="7" id="KW-1185">Reference proteome</keyword>
<dbReference type="SUPFAM" id="SSF53822">
    <property type="entry name" value="Periplasmic binding protein-like I"/>
    <property type="match status" value="1"/>
</dbReference>
<feature type="region of interest" description="Disordered" evidence="4">
    <location>
        <begin position="326"/>
        <end position="358"/>
    </location>
</feature>
<dbReference type="AlphaFoldDB" id="A0A7W5JYT5"/>
<dbReference type="Pfam" id="PF13377">
    <property type="entry name" value="Peripla_BP_3"/>
    <property type="match status" value="1"/>
</dbReference>